<reference evidence="3" key="2">
    <citation type="submission" date="2020-05" db="EMBL/GenBank/DDBJ databases">
        <authorList>
            <person name="Roychoudhury P."/>
            <person name="Xie H."/>
            <person name="Greninger A."/>
            <person name="Jerome K."/>
        </authorList>
    </citation>
    <scope>NUCLEOTIDE SEQUENCE</scope>
    <source>
        <strain evidence="3">2020-3449AC</strain>
    </source>
</reference>
<name>A0A481TV39_HHV2</name>
<organism evidence="2">
    <name type="scientific">Human herpesvirus 2</name>
    <name type="common">HHV-2</name>
    <name type="synonym">Human herpes simplex virus 2</name>
    <dbReference type="NCBI Taxonomy" id="10310"/>
    <lineage>
        <taxon>Viruses</taxon>
        <taxon>Duplodnaviria</taxon>
        <taxon>Heunggongvirae</taxon>
        <taxon>Peploviricota</taxon>
        <taxon>Herviviricetes</taxon>
        <taxon>Herpesvirales</taxon>
        <taxon>Orthoherpesviridae</taxon>
        <taxon>Alphaherpesvirinae</taxon>
        <taxon>Simplexvirus</taxon>
        <taxon>Simplexvirus humanalpha2</taxon>
    </lineage>
</organism>
<feature type="region of interest" description="Disordered" evidence="1">
    <location>
        <begin position="1"/>
        <end position="75"/>
    </location>
</feature>
<accession>A0A481TV39</accession>
<dbReference type="EMBL" id="MH790653">
    <property type="protein sequence ID" value="QBH84582.1"/>
    <property type="molecule type" value="Genomic_DNA"/>
</dbReference>
<evidence type="ECO:0000256" key="1">
    <source>
        <dbReference type="SAM" id="MobiDB-lite"/>
    </source>
</evidence>
<organismHost>
    <name type="scientific">Homo sapiens</name>
    <name type="common">Human</name>
    <dbReference type="NCBI Taxonomy" id="9606"/>
</organismHost>
<evidence type="ECO:0000313" key="2">
    <source>
        <dbReference type="EMBL" id="QBH84582.1"/>
    </source>
</evidence>
<evidence type="ECO:0000313" key="3">
    <source>
        <dbReference type="EMBL" id="QXO36684.1"/>
    </source>
</evidence>
<gene>
    <name evidence="3" type="ORF">GPADPEBJ_00003</name>
</gene>
<sequence>MQPHSPHPARTPARHARPSLPWLRGDSHRGEGARAFATPHHTTRPTTTRPTTTQHDTTRFAGHASRHTARVPTFP</sequence>
<proteinExistence type="predicted"/>
<dbReference type="EMBL" id="MH790653">
    <property type="protein sequence ID" value="QBH84495.1"/>
    <property type="molecule type" value="Genomic_DNA"/>
</dbReference>
<protein>
    <submittedName>
        <fullName evidence="2">Uncharacterized protein</fullName>
    </submittedName>
</protein>
<dbReference type="EMBL" id="MT461026">
    <property type="protein sequence ID" value="QXO36684.1"/>
    <property type="molecule type" value="Genomic_DNA"/>
</dbReference>
<feature type="compositionally biased region" description="Low complexity" evidence="1">
    <location>
        <begin position="38"/>
        <end position="55"/>
    </location>
</feature>
<reference evidence="2" key="1">
    <citation type="submission" date="2018-08" db="EMBL/GenBank/DDBJ databases">
        <title>HSV2 whole genome sequences from clinical isolates.</title>
        <authorList>
            <person name="Roychoudhury P."/>
            <person name="Greninger A.L."/>
            <person name="Jerome K.R."/>
            <person name="Johnston C."/>
            <person name="Wald A."/>
            <person name="Xie H."/>
        </authorList>
    </citation>
    <scope>NUCLEOTIDE SEQUENCE</scope>
    <source>
        <strain evidence="2">2004-51444SWAB</strain>
    </source>
</reference>